<evidence type="ECO:0000256" key="1">
    <source>
        <dbReference type="SAM" id="SignalP"/>
    </source>
</evidence>
<evidence type="ECO:0008006" key="4">
    <source>
        <dbReference type="Google" id="ProtNLM"/>
    </source>
</evidence>
<dbReference type="AlphaFoldDB" id="A0A1C3ZA06"/>
<dbReference type="STRING" id="1335309.GA0116948_101300"/>
<feature type="signal peptide" evidence="1">
    <location>
        <begin position="1"/>
        <end position="19"/>
    </location>
</feature>
<keyword evidence="1" id="KW-0732">Signal</keyword>
<sequence length="268" mass="30416">MKKIYLLLLLSGIVTASMAQSTHPVKKGSKKVRAIREGEEGVNDYEKEFGIGARINTDGWSGVFELGKRKNRQTVNFYQIEFSEKKDPKEDRKPGALDLNGFGYSERSYILGKINNFYQLKVGIGQRQLIGSRANKNGVEVTYFYYGGLSLGMLRPYYVKMLDKNGQDLQEVKYSPTIDSLWTDQNMIFGAGGITKGWSEMTFVPGAHAKAGMRFDWAHSTRLVSALEIGVNAEYYTKDVQIMADRDGKKFFFNAFLGIQFGKWWNKK</sequence>
<gene>
    <name evidence="2" type="ORF">GA0116948_101300</name>
</gene>
<reference evidence="2 3" key="1">
    <citation type="submission" date="2016-08" db="EMBL/GenBank/DDBJ databases">
        <authorList>
            <person name="Seilhamer J.J."/>
        </authorList>
    </citation>
    <scope>NUCLEOTIDE SEQUENCE [LARGE SCALE GENOMIC DNA]</scope>
    <source>
        <strain evidence="2 3">A37T2</strain>
    </source>
</reference>
<organism evidence="2 3">
    <name type="scientific">Chitinophaga costaii</name>
    <dbReference type="NCBI Taxonomy" id="1335309"/>
    <lineage>
        <taxon>Bacteria</taxon>
        <taxon>Pseudomonadati</taxon>
        <taxon>Bacteroidota</taxon>
        <taxon>Chitinophagia</taxon>
        <taxon>Chitinophagales</taxon>
        <taxon>Chitinophagaceae</taxon>
        <taxon>Chitinophaga</taxon>
    </lineage>
</organism>
<feature type="chain" id="PRO_5008688026" description="Outer membrane protein beta-barrel domain-containing protein" evidence="1">
    <location>
        <begin position="20"/>
        <end position="268"/>
    </location>
</feature>
<dbReference type="OrthoDB" id="1523667at2"/>
<proteinExistence type="predicted"/>
<name>A0A1C3ZA06_9BACT</name>
<dbReference type="Proteomes" id="UP000242818">
    <property type="component" value="Unassembled WGS sequence"/>
</dbReference>
<evidence type="ECO:0000313" key="2">
    <source>
        <dbReference type="EMBL" id="SCB79120.1"/>
    </source>
</evidence>
<dbReference type="EMBL" id="FMAR01000001">
    <property type="protein sequence ID" value="SCB79120.1"/>
    <property type="molecule type" value="Genomic_DNA"/>
</dbReference>
<dbReference type="RefSeq" id="WP_123891678.1">
    <property type="nucleotide sequence ID" value="NZ_FMAR01000001.1"/>
</dbReference>
<keyword evidence="3" id="KW-1185">Reference proteome</keyword>
<protein>
    <recommendedName>
        <fullName evidence="4">Outer membrane protein beta-barrel domain-containing protein</fullName>
    </recommendedName>
</protein>
<accession>A0A1C3ZA06</accession>
<evidence type="ECO:0000313" key="3">
    <source>
        <dbReference type="Proteomes" id="UP000242818"/>
    </source>
</evidence>